<evidence type="ECO:0000313" key="2">
    <source>
        <dbReference type="EMBL" id="MEI6000091.1"/>
    </source>
</evidence>
<dbReference type="Gene3D" id="3.20.20.450">
    <property type="entry name" value="EAL domain"/>
    <property type="match status" value="1"/>
</dbReference>
<feature type="domain" description="EAL" evidence="1">
    <location>
        <begin position="1"/>
        <end position="87"/>
    </location>
</feature>
<dbReference type="PROSITE" id="PS50883">
    <property type="entry name" value="EAL"/>
    <property type="match status" value="1"/>
</dbReference>
<evidence type="ECO:0000259" key="1">
    <source>
        <dbReference type="PROSITE" id="PS50883"/>
    </source>
</evidence>
<dbReference type="InterPro" id="IPR035919">
    <property type="entry name" value="EAL_sf"/>
</dbReference>
<dbReference type="SUPFAM" id="SSF141868">
    <property type="entry name" value="EAL domain-like"/>
    <property type="match status" value="1"/>
</dbReference>
<organism evidence="2 3">
    <name type="scientific">Paraburkholderia bengalensis</name>
    <dbReference type="NCBI Taxonomy" id="2747562"/>
    <lineage>
        <taxon>Bacteria</taxon>
        <taxon>Pseudomonadati</taxon>
        <taxon>Pseudomonadota</taxon>
        <taxon>Betaproteobacteria</taxon>
        <taxon>Burkholderiales</taxon>
        <taxon>Burkholderiaceae</taxon>
        <taxon>Paraburkholderia</taxon>
    </lineage>
</organism>
<sequence>MRSESGVRRICLADAILEIGVEEESEALTRAVIGLASALTFDVIAEGVELNAHRCFLIEHGCTAGQGFLYSPAIANDSFAELLQQSSDALRIG</sequence>
<proteinExistence type="predicted"/>
<evidence type="ECO:0000313" key="3">
    <source>
        <dbReference type="Proteomes" id="UP001386437"/>
    </source>
</evidence>
<dbReference type="PANTHER" id="PTHR33121">
    <property type="entry name" value="CYCLIC DI-GMP PHOSPHODIESTERASE PDEF"/>
    <property type="match status" value="1"/>
</dbReference>
<dbReference type="InterPro" id="IPR050706">
    <property type="entry name" value="Cyclic-di-GMP_PDE-like"/>
</dbReference>
<reference evidence="2 3" key="1">
    <citation type="journal article" date="2022" name="Arch. Microbiol.">
        <title>Paraburkholderia bengalensis sp. nov. isolated from roots of Oryza sativa, IR64.</title>
        <authorList>
            <person name="Nag P."/>
            <person name="Mondal N."/>
            <person name="Sarkar J."/>
            <person name="Das S."/>
        </authorList>
    </citation>
    <scope>NUCLEOTIDE SEQUENCE [LARGE SCALE GENOMIC DNA]</scope>
    <source>
        <strain evidence="2 3">IR64_4_BI</strain>
    </source>
</reference>
<dbReference type="InterPro" id="IPR001633">
    <property type="entry name" value="EAL_dom"/>
</dbReference>
<name>A0ABU8IWZ4_9BURK</name>
<keyword evidence="3" id="KW-1185">Reference proteome</keyword>
<comment type="caution">
    <text evidence="2">The sequence shown here is derived from an EMBL/GenBank/DDBJ whole genome shotgun (WGS) entry which is preliminary data.</text>
</comment>
<protein>
    <submittedName>
        <fullName evidence="2">EAL domain-containing protein</fullName>
    </submittedName>
</protein>
<dbReference type="PANTHER" id="PTHR33121:SF70">
    <property type="entry name" value="SIGNALING PROTEIN YKOW"/>
    <property type="match status" value="1"/>
</dbReference>
<gene>
    <name evidence="2" type="ORF">H3V53_23655</name>
</gene>
<dbReference type="Proteomes" id="UP001386437">
    <property type="component" value="Unassembled WGS sequence"/>
</dbReference>
<dbReference type="EMBL" id="JACFYJ010000044">
    <property type="protein sequence ID" value="MEI6000091.1"/>
    <property type="molecule type" value="Genomic_DNA"/>
</dbReference>
<dbReference type="Pfam" id="PF00563">
    <property type="entry name" value="EAL"/>
    <property type="match status" value="1"/>
</dbReference>
<dbReference type="RefSeq" id="WP_336600066.1">
    <property type="nucleotide sequence ID" value="NZ_JACFYJ010000044.1"/>
</dbReference>
<accession>A0ABU8IWZ4</accession>